<dbReference type="InterPro" id="IPR029058">
    <property type="entry name" value="AB_hydrolase_fold"/>
</dbReference>
<protein>
    <submittedName>
        <fullName evidence="3">OLC1v1016776C1</fullName>
    </submittedName>
</protein>
<dbReference type="Proteomes" id="UP001161247">
    <property type="component" value="Chromosome 8"/>
</dbReference>
<dbReference type="Pfam" id="PF01764">
    <property type="entry name" value="Lipase_3"/>
    <property type="match status" value="1"/>
</dbReference>
<feature type="domain" description="Fungal lipase-type" evidence="2">
    <location>
        <begin position="205"/>
        <end position="364"/>
    </location>
</feature>
<dbReference type="EMBL" id="OX459125">
    <property type="protein sequence ID" value="CAI9115782.1"/>
    <property type="molecule type" value="Genomic_DNA"/>
</dbReference>
<evidence type="ECO:0000313" key="4">
    <source>
        <dbReference type="Proteomes" id="UP001161247"/>
    </source>
</evidence>
<keyword evidence="1" id="KW-0378">Hydrolase</keyword>
<keyword evidence="4" id="KW-1185">Reference proteome</keyword>
<proteinExistence type="predicted"/>
<dbReference type="GO" id="GO:0004806">
    <property type="term" value="F:triacylglycerol lipase activity"/>
    <property type="evidence" value="ECO:0007669"/>
    <property type="project" value="InterPro"/>
</dbReference>
<dbReference type="AlphaFoldDB" id="A0AAV1E7Y0"/>
<evidence type="ECO:0000313" key="3">
    <source>
        <dbReference type="EMBL" id="CAI9115782.1"/>
    </source>
</evidence>
<dbReference type="Gene3D" id="3.40.50.1820">
    <property type="entry name" value="alpha/beta hydrolase"/>
    <property type="match status" value="1"/>
</dbReference>
<dbReference type="InterPro" id="IPR044819">
    <property type="entry name" value="OBL-like"/>
</dbReference>
<accession>A0AAV1E7Y0</accession>
<dbReference type="CDD" id="cd00519">
    <property type="entry name" value="Lipase_3"/>
    <property type="match status" value="1"/>
</dbReference>
<sequence length="476" mass="54648">MASDEQNLATADYLVLHPREACHLDLLRIFYSSRLEKHDFFDSPVEDRLTGLRGRWVVFVSLAGQKMLLRLKKPLATVGSIMEKWLNYPTSNGGYGRLFWNILTGNVVTPDGSSATFRSLIGSLDTRVELEANIRVNDEGYGPALSVMAAKIAYENEAFITTVVRDHWKMEYLGLFNFWNEYEGQYTTQAIMFQDKKVDPNLIMVAFRGTSPFDADDWITDLNISWYEIEGAGRVHAGFQKALGLQKDKGWPKEIDPVSAGTKQFAYYTIREKLRDILSQNKNAKFMVAGHSLGGALAILFPAILSFHEEKWLLDKMEGVYTFGQPRVGDEKFGEFMKEKLRTYNVKYSRYVYSNDVVPRLPYDDKTFMFKHFGPCLYFNSLYQGQILEEEPNKNYFLVLYVLPKILSAVFELTRSFIIPFARGKEYREGLPLIIFRIIGLVFPGVSNHGPQDYVNLIRLGYFLPKSVELQESKLE</sequence>
<dbReference type="InterPro" id="IPR002921">
    <property type="entry name" value="Fungal_lipase-type"/>
</dbReference>
<organism evidence="3 4">
    <name type="scientific">Oldenlandia corymbosa var. corymbosa</name>
    <dbReference type="NCBI Taxonomy" id="529605"/>
    <lineage>
        <taxon>Eukaryota</taxon>
        <taxon>Viridiplantae</taxon>
        <taxon>Streptophyta</taxon>
        <taxon>Embryophyta</taxon>
        <taxon>Tracheophyta</taxon>
        <taxon>Spermatophyta</taxon>
        <taxon>Magnoliopsida</taxon>
        <taxon>eudicotyledons</taxon>
        <taxon>Gunneridae</taxon>
        <taxon>Pentapetalae</taxon>
        <taxon>asterids</taxon>
        <taxon>lamiids</taxon>
        <taxon>Gentianales</taxon>
        <taxon>Rubiaceae</taxon>
        <taxon>Rubioideae</taxon>
        <taxon>Spermacoceae</taxon>
        <taxon>Hedyotis-Oldenlandia complex</taxon>
        <taxon>Oldenlandia</taxon>
    </lineage>
</organism>
<evidence type="ECO:0000259" key="2">
    <source>
        <dbReference type="Pfam" id="PF01764"/>
    </source>
</evidence>
<dbReference type="PANTHER" id="PTHR46086">
    <property type="entry name" value="ALPHA/BETA-HYDROLASES SUPERFAMILY PROTEIN"/>
    <property type="match status" value="1"/>
</dbReference>
<name>A0AAV1E7Y0_OLDCO</name>
<dbReference type="SUPFAM" id="SSF53474">
    <property type="entry name" value="alpha/beta-Hydrolases"/>
    <property type="match status" value="1"/>
</dbReference>
<dbReference type="PANTHER" id="PTHR46086:SF4">
    <property type="entry name" value="ALPHA_BETA-HYDROLASES SUPERFAMILY PROTEIN"/>
    <property type="match status" value="1"/>
</dbReference>
<dbReference type="GO" id="GO:0006629">
    <property type="term" value="P:lipid metabolic process"/>
    <property type="evidence" value="ECO:0007669"/>
    <property type="project" value="InterPro"/>
</dbReference>
<gene>
    <name evidence="3" type="ORF">OLC1_LOCUS22239</name>
</gene>
<evidence type="ECO:0000256" key="1">
    <source>
        <dbReference type="ARBA" id="ARBA00022801"/>
    </source>
</evidence>
<reference evidence="3" key="1">
    <citation type="submission" date="2023-03" db="EMBL/GenBank/DDBJ databases">
        <authorList>
            <person name="Julca I."/>
        </authorList>
    </citation>
    <scope>NUCLEOTIDE SEQUENCE</scope>
</reference>